<dbReference type="InterPro" id="IPR023393">
    <property type="entry name" value="START-like_dom_sf"/>
</dbReference>
<accession>A0AAE0ECL7</accession>
<dbReference type="PANTHER" id="PTHR48449:SF1">
    <property type="entry name" value="DUF1985 DOMAIN-CONTAINING PROTEIN"/>
    <property type="match status" value="1"/>
</dbReference>
<proteinExistence type="predicted"/>
<feature type="region of interest" description="Disordered" evidence="1">
    <location>
        <begin position="460"/>
        <end position="484"/>
    </location>
</feature>
<evidence type="ECO:0000313" key="4">
    <source>
        <dbReference type="Proteomes" id="UP001281410"/>
    </source>
</evidence>
<feature type="domain" description="DUF1985" evidence="2">
    <location>
        <begin position="115"/>
        <end position="238"/>
    </location>
</feature>
<dbReference type="AlphaFoldDB" id="A0AAE0ECL7"/>
<gene>
    <name evidence="3" type="ORF">Dsin_010366</name>
</gene>
<evidence type="ECO:0000259" key="2">
    <source>
        <dbReference type="Pfam" id="PF09331"/>
    </source>
</evidence>
<dbReference type="Pfam" id="PF09331">
    <property type="entry name" value="DUF1985"/>
    <property type="match status" value="1"/>
</dbReference>
<name>A0AAE0ECL7_9ROSI</name>
<reference evidence="3" key="1">
    <citation type="journal article" date="2023" name="Plant J.">
        <title>Genome sequences and population genomics provide insights into the demographic history, inbreeding, and mutation load of two 'living fossil' tree species of Dipteronia.</title>
        <authorList>
            <person name="Feng Y."/>
            <person name="Comes H.P."/>
            <person name="Chen J."/>
            <person name="Zhu S."/>
            <person name="Lu R."/>
            <person name="Zhang X."/>
            <person name="Li P."/>
            <person name="Qiu J."/>
            <person name="Olsen K.M."/>
            <person name="Qiu Y."/>
        </authorList>
    </citation>
    <scope>NUCLEOTIDE SEQUENCE</scope>
    <source>
        <strain evidence="3">NBL</strain>
    </source>
</reference>
<evidence type="ECO:0000256" key="1">
    <source>
        <dbReference type="SAM" id="MobiDB-lite"/>
    </source>
</evidence>
<dbReference type="InterPro" id="IPR015410">
    <property type="entry name" value="DUF1985"/>
</dbReference>
<organism evidence="3 4">
    <name type="scientific">Dipteronia sinensis</name>
    <dbReference type="NCBI Taxonomy" id="43782"/>
    <lineage>
        <taxon>Eukaryota</taxon>
        <taxon>Viridiplantae</taxon>
        <taxon>Streptophyta</taxon>
        <taxon>Embryophyta</taxon>
        <taxon>Tracheophyta</taxon>
        <taxon>Spermatophyta</taxon>
        <taxon>Magnoliopsida</taxon>
        <taxon>eudicotyledons</taxon>
        <taxon>Gunneridae</taxon>
        <taxon>Pentapetalae</taxon>
        <taxon>rosids</taxon>
        <taxon>malvids</taxon>
        <taxon>Sapindales</taxon>
        <taxon>Sapindaceae</taxon>
        <taxon>Hippocastanoideae</taxon>
        <taxon>Acereae</taxon>
        <taxon>Dipteronia</taxon>
    </lineage>
</organism>
<dbReference type="Gene3D" id="3.30.530.20">
    <property type="match status" value="1"/>
</dbReference>
<dbReference type="SUPFAM" id="SSF55961">
    <property type="entry name" value="Bet v1-like"/>
    <property type="match status" value="1"/>
</dbReference>
<dbReference type="Proteomes" id="UP001281410">
    <property type="component" value="Unassembled WGS sequence"/>
</dbReference>
<dbReference type="EMBL" id="JANJYJ010000003">
    <property type="protein sequence ID" value="KAK3223341.1"/>
    <property type="molecule type" value="Genomic_DNA"/>
</dbReference>
<dbReference type="PANTHER" id="PTHR48449">
    <property type="entry name" value="DUF1985 DOMAIN-CONTAINING PROTEIN"/>
    <property type="match status" value="1"/>
</dbReference>
<keyword evidence="4" id="KW-1185">Reference proteome</keyword>
<protein>
    <recommendedName>
        <fullName evidence="2">DUF1985 domain-containing protein</fullName>
    </recommendedName>
</protein>
<sequence length="608" mass="69733">MEGFTQSNAKISKEVGEEFSIFDGSVTRKNLELEDGKLIVQKWSFVVYILQVRLTFDEPEPGVTIVKLIHTDIPEEDRATCFGHFLDVSDMVLSGQFCHHILLRECHVRDVDDMPSTLWFYVGNEVIRFSAVEFCLVTGLTFGDSSESPSNISKHMDKRLHQSYFKDGKVHVKVFANWFRNLGPNNNVSDDDMVKLALILFLEMTLVGKDDRNVIQYWALQLVDDLDAFNNFPWGTFIYGRTFDSLSTCLVGRDDKYKERLESPAKRKAEKYNVYGFVTAFQVWAIEAIPKWAMLGNASRVNNVTPRILNWKCTGTPSYVELFDNIFKYKNEDIDNVEGDVEKKYDDGKDYIQHSDVGYDMKRGVKPTSVIKDQVGSKKGWKRLKEMEIQLKKMQTQQDDYWRKVQDEMTSMKNEMRTGFLCLSELICKSNNEKPCHNVDTDVINLSQDDNIQFEPPTFHHVLPSPELSNTNSEPSDDVKQLSRPPKITIKVTRDRKRSAYTVSPYIDPTAKRPRKPKMPEFGGGSLLDEDVFHTMKSWINNNKNTSMHTSVLEANPHWFQILLSEIGWLDGDGGALRVNIATEIFKNCKQVPCNNIVEGNLVENGCN</sequence>
<evidence type="ECO:0000313" key="3">
    <source>
        <dbReference type="EMBL" id="KAK3223341.1"/>
    </source>
</evidence>
<comment type="caution">
    <text evidence="3">The sequence shown here is derived from an EMBL/GenBank/DDBJ whole genome shotgun (WGS) entry which is preliminary data.</text>
</comment>